<sequence length="84" mass="9270">MSNIEAALAAIDALGPGESFTYTEIAKRYGVVRSTLTRRHQGRCASPTTGCQKRQLLHPQQEQALIAYINRLTDRGLPPTQSMI</sequence>
<dbReference type="KEGG" id="bor:COCMIDRAFT_77455"/>
<dbReference type="OrthoDB" id="3693029at2759"/>
<accession>W6YNF9</accession>
<dbReference type="GeneID" id="19125376"/>
<evidence type="ECO:0000313" key="2">
    <source>
        <dbReference type="Proteomes" id="UP000054032"/>
    </source>
</evidence>
<dbReference type="STRING" id="930090.W6YNF9"/>
<feature type="non-terminal residue" evidence="1">
    <location>
        <position position="84"/>
    </location>
</feature>
<organism evidence="1 2">
    <name type="scientific">Bipolaris oryzae ATCC 44560</name>
    <dbReference type="NCBI Taxonomy" id="930090"/>
    <lineage>
        <taxon>Eukaryota</taxon>
        <taxon>Fungi</taxon>
        <taxon>Dikarya</taxon>
        <taxon>Ascomycota</taxon>
        <taxon>Pezizomycotina</taxon>
        <taxon>Dothideomycetes</taxon>
        <taxon>Pleosporomycetidae</taxon>
        <taxon>Pleosporales</taxon>
        <taxon>Pleosporineae</taxon>
        <taxon>Pleosporaceae</taxon>
        <taxon>Bipolaris</taxon>
    </lineage>
</organism>
<dbReference type="AlphaFoldDB" id="W6YNF9"/>
<reference evidence="1 2" key="1">
    <citation type="journal article" date="2013" name="PLoS Genet.">
        <title>Comparative genome structure, secondary metabolite, and effector coding capacity across Cochliobolus pathogens.</title>
        <authorList>
            <person name="Condon B.J."/>
            <person name="Leng Y."/>
            <person name="Wu D."/>
            <person name="Bushley K.E."/>
            <person name="Ohm R.A."/>
            <person name="Otillar R."/>
            <person name="Martin J."/>
            <person name="Schackwitz W."/>
            <person name="Grimwood J."/>
            <person name="MohdZainudin N."/>
            <person name="Xue C."/>
            <person name="Wang R."/>
            <person name="Manning V.A."/>
            <person name="Dhillon B."/>
            <person name="Tu Z.J."/>
            <person name="Steffenson B.J."/>
            <person name="Salamov A."/>
            <person name="Sun H."/>
            <person name="Lowry S."/>
            <person name="LaButti K."/>
            <person name="Han J."/>
            <person name="Copeland A."/>
            <person name="Lindquist E."/>
            <person name="Barry K."/>
            <person name="Schmutz J."/>
            <person name="Baker S.E."/>
            <person name="Ciuffetti L.M."/>
            <person name="Grigoriev I.V."/>
            <person name="Zhong S."/>
            <person name="Turgeon B.G."/>
        </authorList>
    </citation>
    <scope>NUCLEOTIDE SEQUENCE [LARGE SCALE GENOMIC DNA]</scope>
    <source>
        <strain evidence="1 2">ATCC 44560</strain>
    </source>
</reference>
<evidence type="ECO:0000313" key="1">
    <source>
        <dbReference type="EMBL" id="EUC40877.1"/>
    </source>
</evidence>
<evidence type="ECO:0008006" key="3">
    <source>
        <dbReference type="Google" id="ProtNLM"/>
    </source>
</evidence>
<dbReference type="HOGENOM" id="CLU_013929_17_3_1"/>
<gene>
    <name evidence="1" type="ORF">COCMIDRAFT_77455</name>
</gene>
<name>W6YNF9_COCMI</name>
<dbReference type="Proteomes" id="UP000054032">
    <property type="component" value="Unassembled WGS sequence"/>
</dbReference>
<protein>
    <recommendedName>
        <fullName evidence="3">HTH CENPB-type domain-containing protein</fullName>
    </recommendedName>
</protein>
<dbReference type="RefSeq" id="XP_007692593.1">
    <property type="nucleotide sequence ID" value="XM_007694403.1"/>
</dbReference>
<keyword evidence="2" id="KW-1185">Reference proteome</keyword>
<proteinExistence type="predicted"/>
<dbReference type="EMBL" id="KI964133">
    <property type="protein sequence ID" value="EUC40877.1"/>
    <property type="molecule type" value="Genomic_DNA"/>
</dbReference>